<proteinExistence type="predicted"/>
<evidence type="ECO:0000313" key="2">
    <source>
        <dbReference type="Proteomes" id="UP000289738"/>
    </source>
</evidence>
<organism evidence="1 2">
    <name type="scientific">Arachis hypogaea</name>
    <name type="common">Peanut</name>
    <dbReference type="NCBI Taxonomy" id="3818"/>
    <lineage>
        <taxon>Eukaryota</taxon>
        <taxon>Viridiplantae</taxon>
        <taxon>Streptophyta</taxon>
        <taxon>Embryophyta</taxon>
        <taxon>Tracheophyta</taxon>
        <taxon>Spermatophyta</taxon>
        <taxon>Magnoliopsida</taxon>
        <taxon>eudicotyledons</taxon>
        <taxon>Gunneridae</taxon>
        <taxon>Pentapetalae</taxon>
        <taxon>rosids</taxon>
        <taxon>fabids</taxon>
        <taxon>Fabales</taxon>
        <taxon>Fabaceae</taxon>
        <taxon>Papilionoideae</taxon>
        <taxon>50 kb inversion clade</taxon>
        <taxon>dalbergioids sensu lato</taxon>
        <taxon>Dalbergieae</taxon>
        <taxon>Pterocarpus clade</taxon>
        <taxon>Arachis</taxon>
    </lineage>
</organism>
<sequence length="69" mass="7816">MNLVECINSVLKEAYNFLVTKLVKTIIYRLNELFTRKRAKDEAHINAGHVFCELVTSELHANQGALGNI</sequence>
<comment type="caution">
    <text evidence="1">The sequence shown here is derived from an EMBL/GenBank/DDBJ whole genome shotgun (WGS) entry which is preliminary data.</text>
</comment>
<dbReference type="EMBL" id="SDMP01000002">
    <property type="protein sequence ID" value="RYR72980.1"/>
    <property type="molecule type" value="Genomic_DNA"/>
</dbReference>
<dbReference type="AlphaFoldDB" id="A0A445EBW6"/>
<keyword evidence="2" id="KW-1185">Reference proteome</keyword>
<name>A0A445EBW6_ARAHY</name>
<dbReference type="Proteomes" id="UP000289738">
    <property type="component" value="Chromosome A02"/>
</dbReference>
<reference evidence="1 2" key="1">
    <citation type="submission" date="2019-01" db="EMBL/GenBank/DDBJ databases">
        <title>Sequencing of cultivated peanut Arachis hypogaea provides insights into genome evolution and oil improvement.</title>
        <authorList>
            <person name="Chen X."/>
        </authorList>
    </citation>
    <scope>NUCLEOTIDE SEQUENCE [LARGE SCALE GENOMIC DNA]</scope>
    <source>
        <strain evidence="2">cv. Fuhuasheng</strain>
        <tissue evidence="1">Leaves</tissue>
    </source>
</reference>
<protein>
    <submittedName>
        <fullName evidence="1">Uncharacterized protein</fullName>
    </submittedName>
</protein>
<gene>
    <name evidence="1" type="ORF">Ahy_A02g007227</name>
</gene>
<accession>A0A445EBW6</accession>
<evidence type="ECO:0000313" key="1">
    <source>
        <dbReference type="EMBL" id="RYR72980.1"/>
    </source>
</evidence>